<evidence type="ECO:0000259" key="7">
    <source>
        <dbReference type="PROSITE" id="PS51910"/>
    </source>
</evidence>
<protein>
    <recommendedName>
        <fullName evidence="2">chitinase</fullName>
        <ecNumber evidence="2">3.2.1.14</ecNumber>
    </recommendedName>
</protein>
<dbReference type="AlphaFoldDB" id="A0A6A6J4Z9"/>
<dbReference type="SUPFAM" id="SSF51445">
    <property type="entry name" value="(Trans)glycosidases"/>
    <property type="match status" value="1"/>
</dbReference>
<evidence type="ECO:0000313" key="8">
    <source>
        <dbReference type="EMBL" id="KAF2271257.1"/>
    </source>
</evidence>
<dbReference type="PANTHER" id="PTHR11177:SF317">
    <property type="entry name" value="CHITINASE 12-RELATED"/>
    <property type="match status" value="1"/>
</dbReference>
<dbReference type="OrthoDB" id="73875at2759"/>
<dbReference type="InterPro" id="IPR001223">
    <property type="entry name" value="Glyco_hydro18_cat"/>
</dbReference>
<dbReference type="GO" id="GO:0008843">
    <property type="term" value="F:endochitinase activity"/>
    <property type="evidence" value="ECO:0007669"/>
    <property type="project" value="UniProtKB-EC"/>
</dbReference>
<dbReference type="RefSeq" id="XP_033648796.1">
    <property type="nucleotide sequence ID" value="XM_033800054.1"/>
</dbReference>
<dbReference type="EC" id="3.2.1.14" evidence="2"/>
<dbReference type="PROSITE" id="PS51910">
    <property type="entry name" value="GH18_2"/>
    <property type="match status" value="1"/>
</dbReference>
<dbReference type="Gene3D" id="3.30.60.10">
    <property type="entry name" value="Endochitinase-like"/>
    <property type="match status" value="1"/>
</dbReference>
<evidence type="ECO:0000256" key="4">
    <source>
        <dbReference type="PROSITE-ProRule" id="PRU00261"/>
    </source>
</evidence>
<feature type="compositionally biased region" description="Polar residues" evidence="5">
    <location>
        <begin position="726"/>
        <end position="743"/>
    </location>
</feature>
<evidence type="ECO:0000313" key="9">
    <source>
        <dbReference type="Proteomes" id="UP000800097"/>
    </source>
</evidence>
<dbReference type="GO" id="GO:0008061">
    <property type="term" value="F:chitin binding"/>
    <property type="evidence" value="ECO:0007669"/>
    <property type="project" value="UniProtKB-UniRule"/>
</dbReference>
<organism evidence="8 9">
    <name type="scientific">Westerdykella ornata</name>
    <dbReference type="NCBI Taxonomy" id="318751"/>
    <lineage>
        <taxon>Eukaryota</taxon>
        <taxon>Fungi</taxon>
        <taxon>Dikarya</taxon>
        <taxon>Ascomycota</taxon>
        <taxon>Pezizomycotina</taxon>
        <taxon>Dothideomycetes</taxon>
        <taxon>Pleosporomycetidae</taxon>
        <taxon>Pleosporales</taxon>
        <taxon>Sporormiaceae</taxon>
        <taxon>Westerdykella</taxon>
    </lineage>
</organism>
<dbReference type="PANTHER" id="PTHR11177">
    <property type="entry name" value="CHITINASE"/>
    <property type="match status" value="1"/>
</dbReference>
<feature type="region of interest" description="Disordered" evidence="5">
    <location>
        <begin position="704"/>
        <end position="801"/>
    </location>
</feature>
<dbReference type="Gene3D" id="3.20.20.80">
    <property type="entry name" value="Glycosidases"/>
    <property type="match status" value="1"/>
</dbReference>
<comment type="caution">
    <text evidence="4">Lacks conserved residue(s) required for the propagation of feature annotation.</text>
</comment>
<feature type="disulfide bond" evidence="4">
    <location>
        <begin position="80"/>
        <end position="94"/>
    </location>
</feature>
<sequence>MRNAKERRINAYNRYRMRLSILGPSRDQFNAARVSPALMVHACGFKSYNCGETCISNCDAKAMCGIDSADGKTPCGLKLCCSHYGWCGTEDVHCIDPEPQFGKTPCQAGYGGCKVIPSPTCGKDSGTARGRRVGYYQGWNTRERMCERVSPRQINTRGLTHLFYSFAFFHPTTYEIMAMNEGDIPLYGEFTALKRNGLQTLIAIGGSFNDPNTTTLNAFSNMVSSSGNRAAFINSLIAFMNRYGFQGADIDWEYPADPKRGGRKEDTDNLVLLMKEMYEAFGGRYGSSLTIAPDYWYPGVSSACIYPANMQNYVDFMGFMSYDLHGPWDEDVKTLGSIVRPQTDITEIDRNLKPLWFDGVDPGKVNFGIAYYGRTYKLMDPSCWKMGCHFLGEGAAGPCTNFPGVLSNREIRGIIKEENITPTLNVTAMVKYLKYKGDSWVGYDDAETYANDRCLGGIMIWSIDFDDKTGGGIGLDDPNGYNSPESATIIPMSHTTVPAGQTFTVGGGAATDLPRLPNGGNQNIPSGPGPEKCGQCSFFRRITSTCCGTGGSVGNPILIPAGVPTPMDIPLPPAFAPNQSFTDSNGTLIPANQALPRETIIPRNTVFTQPFIIGPGTPLREGESDDQNSNSSSHIWLSPHIWDDPNPQVQCFFPCTFVLPPWPSFTTTVDYPRITVTRSGTIQTTLTFPPLTVSRWEPSTIVVDGSRTTSSCPEDDQSRTSRVRIKTTSTWPVVKYTSSGTVHTTRPPTRTSDPPSPPGKDEDPDDGPCFFNCPPPPPPGIRPPNLTIRPGPPRPTTTPCAFPANVCPPGQRPRPGLGGILGPAEEEVEEVDPKEICLLRPSKTKTLTAILTVSTDVTTIVAPEPTPSEPPVMPQPPTHTWTQVDHSKDRVRCYNRGQEALRIHMINPVESYCETVLRNGEHISGGWKGAEGRYPFPCCDRSVEVMPIAVYVQMELKDGCEWTFNRNECRAEFRKIIDGCDKSGENRKQGGTIEGNCLRWRVDPNTVY</sequence>
<reference evidence="8" key="1">
    <citation type="journal article" date="2020" name="Stud. Mycol.">
        <title>101 Dothideomycetes genomes: a test case for predicting lifestyles and emergence of pathogens.</title>
        <authorList>
            <person name="Haridas S."/>
            <person name="Albert R."/>
            <person name="Binder M."/>
            <person name="Bloem J."/>
            <person name="Labutti K."/>
            <person name="Salamov A."/>
            <person name="Andreopoulos B."/>
            <person name="Baker S."/>
            <person name="Barry K."/>
            <person name="Bills G."/>
            <person name="Bluhm B."/>
            <person name="Cannon C."/>
            <person name="Castanera R."/>
            <person name="Culley D."/>
            <person name="Daum C."/>
            <person name="Ezra D."/>
            <person name="Gonzalez J."/>
            <person name="Henrissat B."/>
            <person name="Kuo A."/>
            <person name="Liang C."/>
            <person name="Lipzen A."/>
            <person name="Lutzoni F."/>
            <person name="Magnuson J."/>
            <person name="Mondo S."/>
            <person name="Nolan M."/>
            <person name="Ohm R."/>
            <person name="Pangilinan J."/>
            <person name="Park H.-J."/>
            <person name="Ramirez L."/>
            <person name="Alfaro M."/>
            <person name="Sun H."/>
            <person name="Tritt A."/>
            <person name="Yoshinaga Y."/>
            <person name="Zwiers L.-H."/>
            <person name="Turgeon B."/>
            <person name="Goodwin S."/>
            <person name="Spatafora J."/>
            <person name="Crous P."/>
            <person name="Grigoriev I."/>
        </authorList>
    </citation>
    <scope>NUCLEOTIDE SEQUENCE</scope>
    <source>
        <strain evidence="8">CBS 379.55</strain>
    </source>
</reference>
<dbReference type="SUPFAM" id="SSF54556">
    <property type="entry name" value="Chitinase insertion domain"/>
    <property type="match status" value="1"/>
</dbReference>
<dbReference type="CDD" id="cd00035">
    <property type="entry name" value="ChtBD1"/>
    <property type="match status" value="1"/>
</dbReference>
<evidence type="ECO:0000256" key="5">
    <source>
        <dbReference type="SAM" id="MobiDB-lite"/>
    </source>
</evidence>
<dbReference type="GO" id="GO:0005576">
    <property type="term" value="C:extracellular region"/>
    <property type="evidence" value="ECO:0007669"/>
    <property type="project" value="TreeGrafter"/>
</dbReference>
<dbReference type="Pfam" id="PF00704">
    <property type="entry name" value="Glyco_hydro_18"/>
    <property type="match status" value="1"/>
</dbReference>
<dbReference type="SMART" id="SM00636">
    <property type="entry name" value="Glyco_18"/>
    <property type="match status" value="1"/>
</dbReference>
<evidence type="ECO:0000256" key="1">
    <source>
        <dbReference type="ARBA" id="ARBA00008682"/>
    </source>
</evidence>
<feature type="domain" description="Chitin-binding type-1" evidence="6">
    <location>
        <begin position="61"/>
        <end position="115"/>
    </location>
</feature>
<dbReference type="EMBL" id="ML986557">
    <property type="protein sequence ID" value="KAF2271257.1"/>
    <property type="molecule type" value="Genomic_DNA"/>
</dbReference>
<feature type="compositionally biased region" description="Low complexity" evidence="5">
    <location>
        <begin position="744"/>
        <end position="753"/>
    </location>
</feature>
<keyword evidence="8" id="KW-0378">Hydrolase</keyword>
<dbReference type="InterPro" id="IPR050314">
    <property type="entry name" value="Glycosyl_Hydrlase_18"/>
</dbReference>
<dbReference type="Gene3D" id="3.10.50.10">
    <property type="match status" value="1"/>
</dbReference>
<feature type="compositionally biased region" description="Pro residues" evidence="5">
    <location>
        <begin position="864"/>
        <end position="877"/>
    </location>
</feature>
<dbReference type="InterPro" id="IPR029070">
    <property type="entry name" value="Chitinase_insertion_sf"/>
</dbReference>
<dbReference type="InterPro" id="IPR001002">
    <property type="entry name" value="Chitin-bd_1"/>
</dbReference>
<feature type="region of interest" description="Disordered" evidence="5">
    <location>
        <begin position="862"/>
        <end position="881"/>
    </location>
</feature>
<dbReference type="GO" id="GO:0006032">
    <property type="term" value="P:chitin catabolic process"/>
    <property type="evidence" value="ECO:0007669"/>
    <property type="project" value="TreeGrafter"/>
</dbReference>
<keyword evidence="4" id="KW-1015">Disulfide bond</keyword>
<keyword evidence="9" id="KW-1185">Reference proteome</keyword>
<feature type="compositionally biased region" description="Pro residues" evidence="5">
    <location>
        <begin position="773"/>
        <end position="782"/>
    </location>
</feature>
<dbReference type="PROSITE" id="PS50941">
    <property type="entry name" value="CHIT_BIND_I_2"/>
    <property type="match status" value="1"/>
</dbReference>
<proteinExistence type="inferred from homology"/>
<feature type="domain" description="GH18" evidence="7">
    <location>
        <begin position="130"/>
        <end position="496"/>
    </location>
</feature>
<keyword evidence="3 4" id="KW-0147">Chitin-binding</keyword>
<dbReference type="GeneID" id="54553229"/>
<comment type="similarity">
    <text evidence="1">Belongs to the glycosyl hydrolase 18 family. Chitinase class V subfamily.</text>
</comment>
<dbReference type="GO" id="GO:0005975">
    <property type="term" value="P:carbohydrate metabolic process"/>
    <property type="evidence" value="ECO:0007669"/>
    <property type="project" value="InterPro"/>
</dbReference>
<dbReference type="InterPro" id="IPR036861">
    <property type="entry name" value="Endochitinase-like_sf"/>
</dbReference>
<dbReference type="InterPro" id="IPR017853">
    <property type="entry name" value="GH"/>
</dbReference>
<dbReference type="InterPro" id="IPR011583">
    <property type="entry name" value="Chitinase_II/V-like_cat"/>
</dbReference>
<feature type="disulfide bond" evidence="4">
    <location>
        <begin position="75"/>
        <end position="87"/>
    </location>
</feature>
<gene>
    <name evidence="8" type="ORF">EI97DRAFT_446770</name>
</gene>
<name>A0A6A6J4Z9_WESOR</name>
<evidence type="ECO:0000259" key="6">
    <source>
        <dbReference type="PROSITE" id="PS50941"/>
    </source>
</evidence>
<evidence type="ECO:0000256" key="3">
    <source>
        <dbReference type="ARBA" id="ARBA00022669"/>
    </source>
</evidence>
<evidence type="ECO:0000256" key="2">
    <source>
        <dbReference type="ARBA" id="ARBA00012729"/>
    </source>
</evidence>
<dbReference type="SUPFAM" id="SSF57016">
    <property type="entry name" value="Plant lectins/antimicrobial peptides"/>
    <property type="match status" value="1"/>
</dbReference>
<dbReference type="Proteomes" id="UP000800097">
    <property type="component" value="Unassembled WGS sequence"/>
</dbReference>
<accession>A0A6A6J4Z9</accession>